<evidence type="ECO:0000313" key="2">
    <source>
        <dbReference type="Proteomes" id="UP000012170"/>
    </source>
</evidence>
<organism evidence="1 2">
    <name type="scientific">Clavibacter nebraskensis NCPPB 2581</name>
    <dbReference type="NCBI Taxonomy" id="1097677"/>
    <lineage>
        <taxon>Bacteria</taxon>
        <taxon>Bacillati</taxon>
        <taxon>Actinomycetota</taxon>
        <taxon>Actinomycetes</taxon>
        <taxon>Micrococcales</taxon>
        <taxon>Microbacteriaceae</taxon>
        <taxon>Clavibacter</taxon>
    </lineage>
</organism>
<dbReference type="Pfam" id="PF13031">
    <property type="entry name" value="DUF3892"/>
    <property type="match status" value="1"/>
</dbReference>
<proteinExistence type="predicted"/>
<name>A0AAI9EJ97_9MICO</name>
<reference evidence="1 2" key="1">
    <citation type="submission" date="2011-11" db="EMBL/GenBank/DDBJ databases">
        <authorList>
            <person name="Gartemann K."/>
        </authorList>
    </citation>
    <scope>NUCLEOTIDE SEQUENCE [LARGE SCALE GENOMIC DNA]</scope>
    <source>
        <strain evidence="2">NCPPB 2581</strain>
    </source>
</reference>
<evidence type="ECO:0000313" key="1">
    <source>
        <dbReference type="EMBL" id="CCE74159.1"/>
    </source>
</evidence>
<dbReference type="KEGG" id="cmc:CMN_00183"/>
<protein>
    <recommendedName>
        <fullName evidence="3">DUF3892 domain-containing protein</fullName>
    </recommendedName>
</protein>
<sequence>MALQVTKSKKDLDGDITGLCGYGWNHSKSEVIGNIRTGLHSYFVSVNGRTVYVRIGTRRGRPYLTTAPDGYTSNNLDNLENC</sequence>
<gene>
    <name evidence="1" type="ORF">CMN_00183</name>
</gene>
<dbReference type="RefSeq" id="WP_015488985.1">
    <property type="nucleotide sequence ID" value="NC_020891.1"/>
</dbReference>
<dbReference type="InterPro" id="IPR024997">
    <property type="entry name" value="DUF3892"/>
</dbReference>
<accession>A0AAI9EJ97</accession>
<reference evidence="2" key="2">
    <citation type="submission" date="2013-04" db="EMBL/GenBank/DDBJ databases">
        <title>The genome sequence of the maize-pathogen Clavibacter michiganensis subsp. nebraskensis.</title>
        <authorList>
            <person name="Gartemann K.H."/>
            <person name="Blom J."/>
            <person name="Dreiseikelmann B."/>
            <person name="Fluegel M."/>
            <person name="Jaenicke S."/>
            <person name="Linke B."/>
            <person name="Sczcepanowski R."/>
            <person name="Wittmann J."/>
            <person name="Goesmann A."/>
            <person name="Puehler A."/>
            <person name="Eichenlaub R."/>
            <person name="Rueckert C."/>
        </authorList>
    </citation>
    <scope>NUCLEOTIDE SEQUENCE [LARGE SCALE GENOMIC DNA]</scope>
    <source>
        <strain evidence="2">NCPPB 2581</strain>
    </source>
</reference>
<dbReference type="AlphaFoldDB" id="A0AAI9EJ97"/>
<dbReference type="EMBL" id="HE614873">
    <property type="protein sequence ID" value="CCE74159.1"/>
    <property type="molecule type" value="Genomic_DNA"/>
</dbReference>
<dbReference type="Proteomes" id="UP000012170">
    <property type="component" value="Chromosome"/>
</dbReference>
<evidence type="ECO:0008006" key="3">
    <source>
        <dbReference type="Google" id="ProtNLM"/>
    </source>
</evidence>
<dbReference type="GeneID" id="92984707"/>